<feature type="chain" id="PRO_5013592056" description="DUF3450 domain-containing protein" evidence="2">
    <location>
        <begin position="25"/>
        <end position="311"/>
    </location>
</feature>
<accession>A0A2G1QKN8</accession>
<organism evidence="3 4">
    <name type="scientific">Zhengella mangrovi</name>
    <dbReference type="NCBI Taxonomy" id="1982044"/>
    <lineage>
        <taxon>Bacteria</taxon>
        <taxon>Pseudomonadati</taxon>
        <taxon>Pseudomonadota</taxon>
        <taxon>Alphaproteobacteria</taxon>
        <taxon>Hyphomicrobiales</taxon>
        <taxon>Notoacmeibacteraceae</taxon>
        <taxon>Zhengella</taxon>
    </lineage>
</organism>
<sequence>MARILRALLLALLVPALSVTVARAAQQDNVDYIVRRIDSVLNQSLERKSWKNSYQLVEKNIEDLKNTLRQGGTISSNPVQAYRDKLAQMMEERKQVWKELDSLQQKFQQDRTRYSQQAIRDIVGEMITRLKPRAGVLDPFAIALSKNMEVIKDDFYKLRTADQGIRLIDDYKRSILPAIHDMRDRLHGLEPLLQAYKAVSEPAGFEGTYSGRLSGGAAGTIEFRIFGFQVTGTVSGSYSGDPVTGSFTGRVSPDGAISTTLNGLVGAGKWDKPMSYAGNISGRITPAGATGTWKAGNNWDMPSGNWSATRR</sequence>
<evidence type="ECO:0000256" key="2">
    <source>
        <dbReference type="SAM" id="SignalP"/>
    </source>
</evidence>
<evidence type="ECO:0008006" key="5">
    <source>
        <dbReference type="Google" id="ProtNLM"/>
    </source>
</evidence>
<dbReference type="RefSeq" id="WP_099307304.1">
    <property type="nucleotide sequence ID" value="NZ_PDVP01000010.1"/>
</dbReference>
<evidence type="ECO:0000256" key="1">
    <source>
        <dbReference type="SAM" id="Coils"/>
    </source>
</evidence>
<dbReference type="OrthoDB" id="7955789at2"/>
<dbReference type="EMBL" id="PDVP01000010">
    <property type="protein sequence ID" value="PHP66039.1"/>
    <property type="molecule type" value="Genomic_DNA"/>
</dbReference>
<feature type="signal peptide" evidence="2">
    <location>
        <begin position="1"/>
        <end position="24"/>
    </location>
</feature>
<feature type="coiled-coil region" evidence="1">
    <location>
        <begin position="47"/>
        <end position="106"/>
    </location>
</feature>
<protein>
    <recommendedName>
        <fullName evidence="5">DUF3450 domain-containing protein</fullName>
    </recommendedName>
</protein>
<gene>
    <name evidence="3" type="ORF">CSC94_15630</name>
</gene>
<dbReference type="Proteomes" id="UP000221168">
    <property type="component" value="Unassembled WGS sequence"/>
</dbReference>
<name>A0A2G1QKN8_9HYPH</name>
<evidence type="ECO:0000313" key="4">
    <source>
        <dbReference type="Proteomes" id="UP000221168"/>
    </source>
</evidence>
<keyword evidence="4" id="KW-1185">Reference proteome</keyword>
<keyword evidence="2" id="KW-0732">Signal</keyword>
<proteinExistence type="predicted"/>
<keyword evidence="1" id="KW-0175">Coiled coil</keyword>
<reference evidence="3 4" key="1">
    <citation type="submission" date="2017-10" db="EMBL/GenBank/DDBJ databases">
        <title>Sedimentibacterium mangrovi gen. nov., sp. nov., a novel member of family Phyllobacteriacea isolated from mangrove sediment.</title>
        <authorList>
            <person name="Liao H."/>
            <person name="Tian Y."/>
        </authorList>
    </citation>
    <scope>NUCLEOTIDE SEQUENCE [LARGE SCALE GENOMIC DNA]</scope>
    <source>
        <strain evidence="3 4">X9-2-2</strain>
    </source>
</reference>
<dbReference type="AlphaFoldDB" id="A0A2G1QKN8"/>
<comment type="caution">
    <text evidence="3">The sequence shown here is derived from an EMBL/GenBank/DDBJ whole genome shotgun (WGS) entry which is preliminary data.</text>
</comment>
<evidence type="ECO:0000313" key="3">
    <source>
        <dbReference type="EMBL" id="PHP66039.1"/>
    </source>
</evidence>